<reference evidence="10" key="1">
    <citation type="journal article" date="2019" name="Int. J. Syst. Evol. Microbiol.">
        <title>The Global Catalogue of Microorganisms (GCM) 10K type strain sequencing project: providing services to taxonomists for standard genome sequencing and annotation.</title>
        <authorList>
            <consortium name="The Broad Institute Genomics Platform"/>
            <consortium name="The Broad Institute Genome Sequencing Center for Infectious Disease"/>
            <person name="Wu L."/>
            <person name="Ma J."/>
        </authorList>
    </citation>
    <scope>NUCLEOTIDE SEQUENCE [LARGE SCALE GENOMIC DNA]</scope>
    <source>
        <strain evidence="10">KCTC 52487</strain>
    </source>
</reference>
<comment type="similarity">
    <text evidence="1 6 7">Belongs to the TRAFAC class TrmE-Era-EngA-EngB-Septin-like GTPase superfamily. TrmE GTPase family.</text>
</comment>
<dbReference type="RefSeq" id="WP_343164458.1">
    <property type="nucleotide sequence ID" value="NZ_JBHRSV010000016.1"/>
</dbReference>
<dbReference type="Gene3D" id="3.40.50.300">
    <property type="entry name" value="P-loop containing nucleotide triphosphate hydrolases"/>
    <property type="match status" value="1"/>
</dbReference>
<dbReference type="InterPro" id="IPR004520">
    <property type="entry name" value="GTPase_MnmE"/>
</dbReference>
<dbReference type="HAMAP" id="MF_00379">
    <property type="entry name" value="GTPase_MnmE"/>
    <property type="match status" value="1"/>
</dbReference>
<evidence type="ECO:0000256" key="7">
    <source>
        <dbReference type="RuleBase" id="RU003313"/>
    </source>
</evidence>
<dbReference type="Gene3D" id="3.30.1360.120">
    <property type="entry name" value="Probable tRNA modification gtpase trme, domain 1"/>
    <property type="match status" value="1"/>
</dbReference>
<comment type="function">
    <text evidence="6">Exhibits a very high intrinsic GTPase hydrolysis rate. Involved in the addition of a carboxymethylaminomethyl (cmnm) group at the wobble position (U34) of certain tRNAs, forming tRNA-cmnm(5)s(2)U34.</text>
</comment>
<feature type="binding site" evidence="6">
    <location>
        <position position="248"/>
    </location>
    <ligand>
        <name>Mg(2+)</name>
        <dbReference type="ChEBI" id="CHEBI:18420"/>
    </ligand>
</feature>
<dbReference type="GO" id="GO:0016787">
    <property type="term" value="F:hydrolase activity"/>
    <property type="evidence" value="ECO:0007669"/>
    <property type="project" value="UniProtKB-KW"/>
</dbReference>
<keyword evidence="6" id="KW-0479">Metal-binding</keyword>
<evidence type="ECO:0000256" key="4">
    <source>
        <dbReference type="ARBA" id="ARBA00022958"/>
    </source>
</evidence>
<dbReference type="PROSITE" id="PS51709">
    <property type="entry name" value="G_TRME"/>
    <property type="match status" value="1"/>
</dbReference>
<evidence type="ECO:0000256" key="5">
    <source>
        <dbReference type="ARBA" id="ARBA00023134"/>
    </source>
</evidence>
<dbReference type="InterPro" id="IPR027417">
    <property type="entry name" value="P-loop_NTPase"/>
</dbReference>
<keyword evidence="4 6" id="KW-0630">Potassium</keyword>
<dbReference type="Pfam" id="PF12631">
    <property type="entry name" value="MnmE_helical"/>
    <property type="match status" value="1"/>
</dbReference>
<dbReference type="CDD" id="cd04164">
    <property type="entry name" value="trmE"/>
    <property type="match status" value="1"/>
</dbReference>
<feature type="binding site" evidence="6">
    <location>
        <begin position="344"/>
        <end position="346"/>
    </location>
    <ligand>
        <name>GTP</name>
        <dbReference type="ChEBI" id="CHEBI:37565"/>
    </ligand>
</feature>
<keyword evidence="2 6" id="KW-0819">tRNA processing</keyword>
<sequence length="439" mass="47109">MTETVFALSTPPGRSGVAVLRVSGPDAGPTLDALAGARPAPRAAALRTLRHAGHAIDRALVLWFPGPDSFTGEDVAEFHVHGGPAIIEAMIAAFTALGGRPAEPGEFTRRAFEHGKMDLTEAEGLADLIDAETEGQRLQALAQMSGALKDLYENWRERLIAILAAIEGEIDFPDESDVPDALAATAGLPIEALISEMDAHLDDARRGERVREGLSIAIIGAPNAGKSSLLNRLARREAAIVTDIPGTTRDIVEVRLVVAGFPVTLADTAGLRETAETIESEGIRRALARAEEADIRIGVIDAGDVSRNQECRLPLREGDLALLNKIDLAAPRDREFPCPVLAMSARTGDGLEAVEAWIEAEVRTRLSARETPALSRVRHRRAVTEGRDALARGRHMLTRAPELAGEDVRLAVRAMESLTGRIDVEDVLDLVFSQFCIGK</sequence>
<keyword evidence="6" id="KW-0963">Cytoplasm</keyword>
<comment type="cofactor">
    <cofactor evidence="6">
        <name>K(+)</name>
        <dbReference type="ChEBI" id="CHEBI:29103"/>
    </cofactor>
    <text evidence="6">Binds 1 potassium ion per subunit.</text>
</comment>
<dbReference type="InterPro" id="IPR018948">
    <property type="entry name" value="GTP-bd_TrmE_N"/>
</dbReference>
<evidence type="ECO:0000256" key="2">
    <source>
        <dbReference type="ARBA" id="ARBA00022694"/>
    </source>
</evidence>
<proteinExistence type="inferred from homology"/>
<dbReference type="EC" id="3.6.-.-" evidence="6"/>
<keyword evidence="10" id="KW-1185">Reference proteome</keyword>
<dbReference type="InterPro" id="IPR025867">
    <property type="entry name" value="MnmE_helical"/>
</dbReference>
<evidence type="ECO:0000256" key="1">
    <source>
        <dbReference type="ARBA" id="ARBA00011043"/>
    </source>
</evidence>
<dbReference type="Pfam" id="PF01926">
    <property type="entry name" value="MMR_HSR1"/>
    <property type="match status" value="1"/>
</dbReference>
<dbReference type="Pfam" id="PF10396">
    <property type="entry name" value="TrmE_N"/>
    <property type="match status" value="1"/>
</dbReference>
<dbReference type="NCBIfam" id="TIGR00231">
    <property type="entry name" value="small_GTP"/>
    <property type="match status" value="1"/>
</dbReference>
<dbReference type="InterPro" id="IPR005225">
    <property type="entry name" value="Small_GTP-bd"/>
</dbReference>
<feature type="binding site" evidence="6">
    <location>
        <position position="77"/>
    </location>
    <ligand>
        <name>(6S)-5-formyl-5,6,7,8-tetrahydrofolate</name>
        <dbReference type="ChEBI" id="CHEBI:57457"/>
    </ligand>
</feature>
<evidence type="ECO:0000256" key="6">
    <source>
        <dbReference type="HAMAP-Rule" id="MF_00379"/>
    </source>
</evidence>
<dbReference type="NCBIfam" id="NF003661">
    <property type="entry name" value="PRK05291.1-3"/>
    <property type="match status" value="1"/>
</dbReference>
<dbReference type="PRINTS" id="PR00326">
    <property type="entry name" value="GTP1OBG"/>
</dbReference>
<name>A0ABV6ZXG3_9PROT</name>
<feature type="binding site" evidence="6">
    <location>
        <position position="227"/>
    </location>
    <ligand>
        <name>Mg(2+)</name>
        <dbReference type="ChEBI" id="CHEBI:18420"/>
    </ligand>
</feature>
<protein>
    <recommendedName>
        <fullName evidence="6">tRNA modification GTPase MnmE</fullName>
        <ecNumber evidence="6">3.6.-.-</ecNumber>
    </recommendedName>
</protein>
<dbReference type="CDD" id="cd14858">
    <property type="entry name" value="TrmE_N"/>
    <property type="match status" value="1"/>
</dbReference>
<evidence type="ECO:0000259" key="8">
    <source>
        <dbReference type="PROSITE" id="PS51709"/>
    </source>
</evidence>
<dbReference type="InterPro" id="IPR006073">
    <property type="entry name" value="GTP-bd"/>
</dbReference>
<dbReference type="EMBL" id="JBHRSV010000016">
    <property type="protein sequence ID" value="MFC2926140.1"/>
    <property type="molecule type" value="Genomic_DNA"/>
</dbReference>
<dbReference type="InterPro" id="IPR027266">
    <property type="entry name" value="TrmE/GcvT-like"/>
</dbReference>
<feature type="binding site" evidence="6">
    <location>
        <position position="247"/>
    </location>
    <ligand>
        <name>K(+)</name>
        <dbReference type="ChEBI" id="CHEBI:29103"/>
    </ligand>
</feature>
<feature type="binding site" evidence="6">
    <location>
        <position position="21"/>
    </location>
    <ligand>
        <name>(6S)-5-formyl-5,6,7,8-tetrahydrofolate</name>
        <dbReference type="ChEBI" id="CHEBI:57457"/>
    </ligand>
</feature>
<evidence type="ECO:0000313" key="10">
    <source>
        <dbReference type="Proteomes" id="UP001595379"/>
    </source>
</evidence>
<feature type="binding site" evidence="6">
    <location>
        <position position="116"/>
    </location>
    <ligand>
        <name>(6S)-5-formyl-5,6,7,8-tetrahydrofolate</name>
        <dbReference type="ChEBI" id="CHEBI:57457"/>
    </ligand>
</feature>
<comment type="subcellular location">
    <subcellularLocation>
        <location evidence="6">Cytoplasm</location>
    </subcellularLocation>
</comment>
<keyword evidence="6" id="KW-0460">Magnesium</keyword>
<dbReference type="Gene3D" id="1.20.120.430">
    <property type="entry name" value="tRNA modification GTPase MnmE domain 2"/>
    <property type="match status" value="1"/>
</dbReference>
<dbReference type="PANTHER" id="PTHR42714:SF2">
    <property type="entry name" value="TRNA MODIFICATION GTPASE GTPBP3, MITOCHONDRIAL"/>
    <property type="match status" value="1"/>
</dbReference>
<comment type="subunit">
    <text evidence="6">Homodimer. Heterotetramer of two MnmE and two MnmG subunits.</text>
</comment>
<accession>A0ABV6ZXG3</accession>
<feature type="binding site" evidence="6">
    <location>
        <begin position="223"/>
        <end position="228"/>
    </location>
    <ligand>
        <name>GTP</name>
        <dbReference type="ChEBI" id="CHEBI:37565"/>
    </ligand>
</feature>
<keyword evidence="6 9" id="KW-0378">Hydrolase</keyword>
<gene>
    <name evidence="6 9" type="primary">mnmE</name>
    <name evidence="6" type="synonym">trmE</name>
    <name evidence="9" type="ORF">ACFOOR_08475</name>
</gene>
<feature type="binding site" evidence="6">
    <location>
        <position position="242"/>
    </location>
    <ligand>
        <name>K(+)</name>
        <dbReference type="ChEBI" id="CHEBI:29103"/>
    </ligand>
</feature>
<feature type="domain" description="TrmE-type G" evidence="8">
    <location>
        <begin position="213"/>
        <end position="363"/>
    </location>
</feature>
<feature type="binding site" evidence="6">
    <location>
        <position position="244"/>
    </location>
    <ligand>
        <name>K(+)</name>
        <dbReference type="ChEBI" id="CHEBI:29103"/>
    </ligand>
</feature>
<feature type="binding site" evidence="6">
    <location>
        <begin position="242"/>
        <end position="248"/>
    </location>
    <ligand>
        <name>GTP</name>
        <dbReference type="ChEBI" id="CHEBI:37565"/>
    </ligand>
</feature>
<comment type="caution">
    <text evidence="6">Lacks conserved residue(s) required for the propagation of feature annotation.</text>
</comment>
<evidence type="ECO:0000313" key="9">
    <source>
        <dbReference type="EMBL" id="MFC2926140.1"/>
    </source>
</evidence>
<dbReference type="NCBIfam" id="TIGR00450">
    <property type="entry name" value="mnmE_trmE_thdF"/>
    <property type="match status" value="1"/>
</dbReference>
<dbReference type="PANTHER" id="PTHR42714">
    <property type="entry name" value="TRNA MODIFICATION GTPASE GTPBP3"/>
    <property type="match status" value="1"/>
</dbReference>
<evidence type="ECO:0000256" key="3">
    <source>
        <dbReference type="ARBA" id="ARBA00022741"/>
    </source>
</evidence>
<dbReference type="InterPro" id="IPR031168">
    <property type="entry name" value="G_TrmE"/>
</dbReference>
<feature type="binding site" evidence="6">
    <location>
        <position position="439"/>
    </location>
    <ligand>
        <name>(6S)-5-formyl-5,6,7,8-tetrahydrofolate</name>
        <dbReference type="ChEBI" id="CHEBI:57457"/>
    </ligand>
</feature>
<comment type="caution">
    <text evidence="9">The sequence shown here is derived from an EMBL/GenBank/DDBJ whole genome shotgun (WGS) entry which is preliminary data.</text>
</comment>
<keyword evidence="3 6" id="KW-0547">Nucleotide-binding</keyword>
<feature type="binding site" evidence="6">
    <location>
        <begin position="267"/>
        <end position="270"/>
    </location>
    <ligand>
        <name>GTP</name>
        <dbReference type="ChEBI" id="CHEBI:37565"/>
    </ligand>
</feature>
<dbReference type="Proteomes" id="UP001595379">
    <property type="component" value="Unassembled WGS sequence"/>
</dbReference>
<keyword evidence="5 6" id="KW-0342">GTP-binding</keyword>
<organism evidence="9 10">
    <name type="scientific">Hyphobacterium vulgare</name>
    <dbReference type="NCBI Taxonomy" id="1736751"/>
    <lineage>
        <taxon>Bacteria</taxon>
        <taxon>Pseudomonadati</taxon>
        <taxon>Pseudomonadota</taxon>
        <taxon>Alphaproteobacteria</taxon>
        <taxon>Maricaulales</taxon>
        <taxon>Maricaulaceae</taxon>
        <taxon>Hyphobacterium</taxon>
    </lineage>
</organism>
<dbReference type="SUPFAM" id="SSF52540">
    <property type="entry name" value="P-loop containing nucleoside triphosphate hydrolases"/>
    <property type="match status" value="1"/>
</dbReference>
<feature type="binding site" evidence="6">
    <location>
        <position position="223"/>
    </location>
    <ligand>
        <name>K(+)</name>
        <dbReference type="ChEBI" id="CHEBI:29103"/>
    </ligand>
</feature>
<dbReference type="InterPro" id="IPR027368">
    <property type="entry name" value="MnmE_dom2"/>
</dbReference>